<dbReference type="AlphaFoldDB" id="A0A195AUU2"/>
<dbReference type="CDD" id="cd19501">
    <property type="entry name" value="RecA-like_FtsH"/>
    <property type="match status" value="1"/>
</dbReference>
<gene>
    <name evidence="18" type="ORF">ALC53_13493</name>
</gene>
<evidence type="ECO:0000256" key="1">
    <source>
        <dbReference type="ARBA" id="ARBA00001947"/>
    </source>
</evidence>
<dbReference type="Gene3D" id="3.40.50.300">
    <property type="entry name" value="P-loop containing nucleotide triphosphate hydrolases"/>
    <property type="match status" value="1"/>
</dbReference>
<dbReference type="InterPro" id="IPR041569">
    <property type="entry name" value="AAA_lid_3"/>
</dbReference>
<keyword evidence="13" id="KW-0496">Mitochondrion</keyword>
<dbReference type="GO" id="GO:0004222">
    <property type="term" value="F:metalloendopeptidase activity"/>
    <property type="evidence" value="ECO:0007669"/>
    <property type="project" value="InterPro"/>
</dbReference>
<comment type="subcellular location">
    <subcellularLocation>
        <location evidence="3">Membrane</location>
    </subcellularLocation>
    <subcellularLocation>
        <location evidence="2">Mitochondrion</location>
    </subcellularLocation>
</comment>
<protein>
    <submittedName>
        <fullName evidence="18">ATP-dependent zinc metalloprotease YME1 like protein</fullName>
    </submittedName>
</protein>
<accession>A0A195AUU2</accession>
<sequence>MQACKNERQREESERLGEKRLGQTTRGSVQWRRRCRDATSGHARAIRRRAASRRATPTVLDATAVRELPSLSRGVSIGCAYVDFFSSTFARSNLTAALARSCRSREGSVRRTTVPTVLYHLTQLALTATPRTTSYSVQVKKHDESLQKNAEETVICPDSFEEAARNCTELPEISLNTSNVLKMKDNKVCLILDSVAVSIFRRPLEENNKWRVSYLSGLSFAENKRDFPCSMFTEPIILPVVHLATKQQHRLLHTWYGKKLHNHMPIRTFKSQRTVKMELEQNPPFMSRIKKWFGLSSNIQMGLVPELKSSDYEKLKQIFNNTEATADEQKRIKIAFVEGYESGLQRQMRGRTNAWLKIMLNILTVSTIILVIWLYLSYPGGGIFKLPMSHRIEIDPEDIHVTFSDVKGVDEAKQELLNVVEFLKNPDKFSALGGKLPKGVLLVGPPGTGKTLLARAVAGEAGVPFFHVAGPEFDEILVGQGARRVRDLFRAAKEKAPCVVFIDEIDSVGAKRTNSILHPYANQTINQLLSEMDGFRQNEGVIVLGATNRRKDLDKALMRPGRFDVEIYVNKPDYLGRKEILDLYLARILTHEIDTDYLARCTTGFTGADLENMVNQAALRAAIDEADYVTMKHLEHARDKVLMGPEGKLKLRDEEVNRITAYHEAGHALVAFYTKDATPLHKVTIVPRGPSLGHTSYMHEKDVYHITKSQLLANMDSMMGGRAAEELVFGPEKVTTGASSDLVEATKIAETMVKIYGMSEKVGFRSIVENKKLFGNNNMYAPSTNEIIDNEVKRLLQESYERAKAILKTHSKEHKQLAEALLQYETLDADDVAAIANETGLSKRESSADSKRSSK</sequence>
<dbReference type="FunFam" id="1.20.58.760:FF:000002">
    <property type="entry name" value="ATP-dependent zinc metalloprotease FtsH"/>
    <property type="match status" value="1"/>
</dbReference>
<dbReference type="PANTHER" id="PTHR23076:SF97">
    <property type="entry name" value="ATP-DEPENDENT ZINC METALLOPROTEASE YME1L1"/>
    <property type="match status" value="1"/>
</dbReference>
<dbReference type="Pfam" id="PF00004">
    <property type="entry name" value="AAA"/>
    <property type="match status" value="1"/>
</dbReference>
<keyword evidence="7" id="KW-0479">Metal-binding</keyword>
<keyword evidence="8" id="KW-0547">Nucleotide-binding</keyword>
<keyword evidence="16" id="KW-0812">Transmembrane</keyword>
<evidence type="ECO:0000256" key="7">
    <source>
        <dbReference type="ARBA" id="ARBA00022723"/>
    </source>
</evidence>
<organism evidence="18 19">
    <name type="scientific">Atta colombica</name>
    <dbReference type="NCBI Taxonomy" id="520822"/>
    <lineage>
        <taxon>Eukaryota</taxon>
        <taxon>Metazoa</taxon>
        <taxon>Ecdysozoa</taxon>
        <taxon>Arthropoda</taxon>
        <taxon>Hexapoda</taxon>
        <taxon>Insecta</taxon>
        <taxon>Pterygota</taxon>
        <taxon>Neoptera</taxon>
        <taxon>Endopterygota</taxon>
        <taxon>Hymenoptera</taxon>
        <taxon>Apocrita</taxon>
        <taxon>Aculeata</taxon>
        <taxon>Formicoidea</taxon>
        <taxon>Formicidae</taxon>
        <taxon>Myrmicinae</taxon>
        <taxon>Atta</taxon>
    </lineage>
</organism>
<comment type="cofactor">
    <cofactor evidence="1">
        <name>Zn(2+)</name>
        <dbReference type="ChEBI" id="CHEBI:29105"/>
    </cofactor>
</comment>
<dbReference type="PANTHER" id="PTHR23076">
    <property type="entry name" value="METALLOPROTEASE M41 FTSH"/>
    <property type="match status" value="1"/>
</dbReference>
<evidence type="ECO:0000256" key="9">
    <source>
        <dbReference type="ARBA" id="ARBA00022801"/>
    </source>
</evidence>
<dbReference type="GO" id="GO:0006515">
    <property type="term" value="P:protein quality control for misfolded or incompletely synthesized proteins"/>
    <property type="evidence" value="ECO:0007669"/>
    <property type="project" value="TreeGrafter"/>
</dbReference>
<dbReference type="SMART" id="SM00382">
    <property type="entry name" value="AAA"/>
    <property type="match status" value="1"/>
</dbReference>
<keyword evidence="6 18" id="KW-0645">Protease</keyword>
<evidence type="ECO:0000256" key="11">
    <source>
        <dbReference type="ARBA" id="ARBA00022840"/>
    </source>
</evidence>
<evidence type="ECO:0000256" key="16">
    <source>
        <dbReference type="SAM" id="Phobius"/>
    </source>
</evidence>
<dbReference type="Proteomes" id="UP000078540">
    <property type="component" value="Unassembled WGS sequence"/>
</dbReference>
<evidence type="ECO:0000313" key="19">
    <source>
        <dbReference type="Proteomes" id="UP000078540"/>
    </source>
</evidence>
<feature type="region of interest" description="Disordered" evidence="15">
    <location>
        <begin position="1"/>
        <end position="34"/>
    </location>
</feature>
<keyword evidence="11" id="KW-0067">ATP-binding</keyword>
<dbReference type="SUPFAM" id="SSF140990">
    <property type="entry name" value="FtsH protease domain-like"/>
    <property type="match status" value="1"/>
</dbReference>
<evidence type="ECO:0000256" key="14">
    <source>
        <dbReference type="ARBA" id="ARBA00023136"/>
    </source>
</evidence>
<dbReference type="FunFam" id="3.40.50.300:FF:000175">
    <property type="entry name" value="ATP-dependent zinc metalloprotease FTSH 4"/>
    <property type="match status" value="1"/>
</dbReference>
<dbReference type="InterPro" id="IPR000642">
    <property type="entry name" value="Peptidase_M41"/>
</dbReference>
<proteinExistence type="inferred from homology"/>
<keyword evidence="19" id="KW-1185">Reference proteome</keyword>
<dbReference type="GO" id="GO:0005743">
    <property type="term" value="C:mitochondrial inner membrane"/>
    <property type="evidence" value="ECO:0007669"/>
    <property type="project" value="TreeGrafter"/>
</dbReference>
<dbReference type="Gene3D" id="1.10.8.60">
    <property type="match status" value="1"/>
</dbReference>
<dbReference type="PROSITE" id="PS00674">
    <property type="entry name" value="AAA"/>
    <property type="match status" value="1"/>
</dbReference>
<keyword evidence="9" id="KW-0378">Hydrolase</keyword>
<evidence type="ECO:0000256" key="15">
    <source>
        <dbReference type="SAM" id="MobiDB-lite"/>
    </source>
</evidence>
<keyword evidence="12 18" id="KW-0482">Metalloprotease</keyword>
<evidence type="ECO:0000256" key="8">
    <source>
        <dbReference type="ARBA" id="ARBA00022741"/>
    </source>
</evidence>
<dbReference type="FunFam" id="1.10.8.60:FF:000001">
    <property type="entry name" value="ATP-dependent zinc metalloprotease FtsH"/>
    <property type="match status" value="1"/>
</dbReference>
<dbReference type="InterPro" id="IPR003959">
    <property type="entry name" value="ATPase_AAA_core"/>
</dbReference>
<evidence type="ECO:0000259" key="17">
    <source>
        <dbReference type="SMART" id="SM00382"/>
    </source>
</evidence>
<dbReference type="InterPro" id="IPR003593">
    <property type="entry name" value="AAA+_ATPase"/>
</dbReference>
<dbReference type="STRING" id="520822.A0A195AUU2"/>
<comment type="similarity">
    <text evidence="4">In the C-terminal section; belongs to the peptidase M41 family.</text>
</comment>
<evidence type="ECO:0000256" key="4">
    <source>
        <dbReference type="ARBA" id="ARBA00010044"/>
    </source>
</evidence>
<feature type="domain" description="AAA+ ATPase" evidence="17">
    <location>
        <begin position="436"/>
        <end position="573"/>
    </location>
</feature>
<dbReference type="GO" id="GO:0005524">
    <property type="term" value="F:ATP binding"/>
    <property type="evidence" value="ECO:0007669"/>
    <property type="project" value="UniProtKB-KW"/>
</dbReference>
<dbReference type="GO" id="GO:0046872">
    <property type="term" value="F:metal ion binding"/>
    <property type="evidence" value="ECO:0007669"/>
    <property type="project" value="UniProtKB-KW"/>
</dbReference>
<keyword evidence="14 16" id="KW-0472">Membrane</keyword>
<dbReference type="Gene3D" id="1.20.58.760">
    <property type="entry name" value="Peptidase M41"/>
    <property type="match status" value="1"/>
</dbReference>
<dbReference type="NCBIfam" id="TIGR01241">
    <property type="entry name" value="FtsH_fam"/>
    <property type="match status" value="1"/>
</dbReference>
<evidence type="ECO:0000256" key="3">
    <source>
        <dbReference type="ARBA" id="ARBA00004370"/>
    </source>
</evidence>
<feature type="transmembrane region" description="Helical" evidence="16">
    <location>
        <begin position="354"/>
        <end position="376"/>
    </location>
</feature>
<dbReference type="GO" id="GO:0016887">
    <property type="term" value="F:ATP hydrolysis activity"/>
    <property type="evidence" value="ECO:0007669"/>
    <property type="project" value="InterPro"/>
</dbReference>
<name>A0A195AUU2_9HYME</name>
<evidence type="ECO:0000256" key="10">
    <source>
        <dbReference type="ARBA" id="ARBA00022833"/>
    </source>
</evidence>
<keyword evidence="16" id="KW-1133">Transmembrane helix</keyword>
<feature type="compositionally biased region" description="Basic and acidic residues" evidence="15">
    <location>
        <begin position="1"/>
        <end position="21"/>
    </location>
</feature>
<reference evidence="18 19" key="1">
    <citation type="submission" date="2015-09" db="EMBL/GenBank/DDBJ databases">
        <title>Atta colombica WGS genome.</title>
        <authorList>
            <person name="Nygaard S."/>
            <person name="Hu H."/>
            <person name="Boomsma J."/>
            <person name="Zhang G."/>
        </authorList>
    </citation>
    <scope>NUCLEOTIDE SEQUENCE [LARGE SCALE GENOMIC DNA]</scope>
    <source>
        <strain evidence="18">Treedump-2</strain>
        <tissue evidence="18">Whole body</tissue>
    </source>
</reference>
<dbReference type="InterPro" id="IPR003960">
    <property type="entry name" value="ATPase_AAA_CS"/>
</dbReference>
<dbReference type="InterPro" id="IPR027417">
    <property type="entry name" value="P-loop_NTPase"/>
</dbReference>
<evidence type="ECO:0000256" key="6">
    <source>
        <dbReference type="ARBA" id="ARBA00022670"/>
    </source>
</evidence>
<dbReference type="GO" id="GO:0004176">
    <property type="term" value="F:ATP-dependent peptidase activity"/>
    <property type="evidence" value="ECO:0007669"/>
    <property type="project" value="InterPro"/>
</dbReference>
<evidence type="ECO:0000256" key="12">
    <source>
        <dbReference type="ARBA" id="ARBA00023049"/>
    </source>
</evidence>
<comment type="similarity">
    <text evidence="5">In the N-terminal section; belongs to the AAA ATPase family.</text>
</comment>
<dbReference type="HAMAP" id="MF_01458">
    <property type="entry name" value="FtsH"/>
    <property type="match status" value="1"/>
</dbReference>
<dbReference type="Pfam" id="PF01434">
    <property type="entry name" value="Peptidase_M41"/>
    <property type="match status" value="1"/>
</dbReference>
<evidence type="ECO:0000256" key="2">
    <source>
        <dbReference type="ARBA" id="ARBA00004173"/>
    </source>
</evidence>
<dbReference type="SUPFAM" id="SSF52540">
    <property type="entry name" value="P-loop containing nucleoside triphosphate hydrolases"/>
    <property type="match status" value="1"/>
</dbReference>
<dbReference type="Pfam" id="PF17862">
    <property type="entry name" value="AAA_lid_3"/>
    <property type="match status" value="1"/>
</dbReference>
<dbReference type="EMBL" id="KQ976736">
    <property type="protein sequence ID" value="KYM76008.1"/>
    <property type="molecule type" value="Genomic_DNA"/>
</dbReference>
<evidence type="ECO:0000313" key="18">
    <source>
        <dbReference type="EMBL" id="KYM76008.1"/>
    </source>
</evidence>
<evidence type="ECO:0000256" key="5">
    <source>
        <dbReference type="ARBA" id="ARBA00010550"/>
    </source>
</evidence>
<dbReference type="InterPro" id="IPR005936">
    <property type="entry name" value="FtsH"/>
</dbReference>
<dbReference type="InterPro" id="IPR037219">
    <property type="entry name" value="Peptidase_M41-like"/>
</dbReference>
<keyword evidence="10" id="KW-0862">Zinc</keyword>
<dbReference type="GO" id="GO:0007005">
    <property type="term" value="P:mitochondrion organization"/>
    <property type="evidence" value="ECO:0007669"/>
    <property type="project" value="TreeGrafter"/>
</dbReference>
<evidence type="ECO:0000256" key="13">
    <source>
        <dbReference type="ARBA" id="ARBA00023128"/>
    </source>
</evidence>